<organism evidence="3 4">
    <name type="scientific">Calditerricola satsumensis</name>
    <dbReference type="NCBI Taxonomy" id="373054"/>
    <lineage>
        <taxon>Bacteria</taxon>
        <taxon>Bacillati</taxon>
        <taxon>Bacillota</taxon>
        <taxon>Bacilli</taxon>
        <taxon>Bacillales</taxon>
        <taxon>Bacillaceae</taxon>
        <taxon>Calditerricola</taxon>
    </lineage>
</organism>
<reference evidence="3" key="2">
    <citation type="submission" date="2020-09" db="EMBL/GenBank/DDBJ databases">
        <authorList>
            <person name="Sun Q."/>
            <person name="Ohkuma M."/>
        </authorList>
    </citation>
    <scope>NUCLEOTIDE SEQUENCE</scope>
    <source>
        <strain evidence="3">JCM 14719</strain>
    </source>
</reference>
<dbReference type="GO" id="GO:0008324">
    <property type="term" value="F:monoatomic cation transmembrane transporter activity"/>
    <property type="evidence" value="ECO:0007669"/>
    <property type="project" value="InterPro"/>
</dbReference>
<dbReference type="AlphaFoldDB" id="A0A8J3F8U9"/>
<keyword evidence="4" id="KW-1185">Reference proteome</keyword>
<feature type="domain" description="RCK C-terminal" evidence="2">
    <location>
        <begin position="138"/>
        <end position="217"/>
    </location>
</feature>
<dbReference type="InterPro" id="IPR003148">
    <property type="entry name" value="RCK_N"/>
</dbReference>
<accession>A0A8J3F8U9</accession>
<sequence>MPKQFAVIGLGRFGSSVARTLTELGHEVLAIDSDEDRIQEALPYVTHAVQADATDEEALKALGIRNFDVVVVAIGADIQASILATLILKELGVPHIVVKAQNHRHGQVLYKIGADEVVFPERDMGVRVARHLVSPNILDYIELADDYSIAEVVASDNMDGKTLRELDIRAKFGCNVLAIKSGTRINIAPRADDVIRSGDILVVVGRNDDLRRLQDKA</sequence>
<evidence type="ECO:0000313" key="3">
    <source>
        <dbReference type="EMBL" id="GGJ91084.1"/>
    </source>
</evidence>
<feature type="domain" description="RCK N-terminal" evidence="1">
    <location>
        <begin position="2"/>
        <end position="119"/>
    </location>
</feature>
<dbReference type="PROSITE" id="PS51201">
    <property type="entry name" value="RCK_N"/>
    <property type="match status" value="1"/>
</dbReference>
<dbReference type="InterPro" id="IPR036291">
    <property type="entry name" value="NAD(P)-bd_dom_sf"/>
</dbReference>
<dbReference type="PANTHER" id="PTHR43833">
    <property type="entry name" value="POTASSIUM CHANNEL PROTEIN 2-RELATED-RELATED"/>
    <property type="match status" value="1"/>
</dbReference>
<gene>
    <name evidence="3" type="ORF">GCM10007043_00930</name>
</gene>
<dbReference type="EMBL" id="BMOF01000001">
    <property type="protein sequence ID" value="GGJ91084.1"/>
    <property type="molecule type" value="Genomic_DNA"/>
</dbReference>
<evidence type="ECO:0000259" key="2">
    <source>
        <dbReference type="PROSITE" id="PS51202"/>
    </source>
</evidence>
<reference evidence="3" key="1">
    <citation type="journal article" date="2014" name="Int. J. Syst. Evol. Microbiol.">
        <title>Complete genome sequence of Corynebacterium casei LMG S-19264T (=DSM 44701T), isolated from a smear-ripened cheese.</title>
        <authorList>
            <consortium name="US DOE Joint Genome Institute (JGI-PGF)"/>
            <person name="Walter F."/>
            <person name="Albersmeier A."/>
            <person name="Kalinowski J."/>
            <person name="Ruckert C."/>
        </authorList>
    </citation>
    <scope>NUCLEOTIDE SEQUENCE</scope>
    <source>
        <strain evidence="3">JCM 14719</strain>
    </source>
</reference>
<dbReference type="InterPro" id="IPR006037">
    <property type="entry name" value="RCK_C"/>
</dbReference>
<evidence type="ECO:0000259" key="1">
    <source>
        <dbReference type="PROSITE" id="PS51201"/>
    </source>
</evidence>
<dbReference type="GO" id="GO:0006813">
    <property type="term" value="P:potassium ion transport"/>
    <property type="evidence" value="ECO:0007669"/>
    <property type="project" value="InterPro"/>
</dbReference>
<dbReference type="InterPro" id="IPR050721">
    <property type="entry name" value="Trk_Ktr_HKT_K-transport"/>
</dbReference>
<proteinExistence type="predicted"/>
<dbReference type="SUPFAM" id="SSF116726">
    <property type="entry name" value="TrkA C-terminal domain-like"/>
    <property type="match status" value="1"/>
</dbReference>
<dbReference type="Gene3D" id="3.40.50.720">
    <property type="entry name" value="NAD(P)-binding Rossmann-like Domain"/>
    <property type="match status" value="1"/>
</dbReference>
<dbReference type="SUPFAM" id="SSF51735">
    <property type="entry name" value="NAD(P)-binding Rossmann-fold domains"/>
    <property type="match status" value="1"/>
</dbReference>
<dbReference type="RefSeq" id="WP_188816500.1">
    <property type="nucleotide sequence ID" value="NZ_BMOF01000001.1"/>
</dbReference>
<dbReference type="InterPro" id="IPR036721">
    <property type="entry name" value="RCK_C_sf"/>
</dbReference>
<dbReference type="Pfam" id="PF02080">
    <property type="entry name" value="TrkA_C"/>
    <property type="match status" value="1"/>
</dbReference>
<dbReference type="Gene3D" id="3.30.70.1450">
    <property type="entry name" value="Regulator of K+ conductance, C-terminal domain"/>
    <property type="match status" value="1"/>
</dbReference>
<name>A0A8J3F8U9_9BACI</name>
<dbReference type="PANTHER" id="PTHR43833:SF7">
    <property type="entry name" value="KTR SYSTEM POTASSIUM UPTAKE PROTEIN C"/>
    <property type="match status" value="1"/>
</dbReference>
<dbReference type="Pfam" id="PF02254">
    <property type="entry name" value="TrkA_N"/>
    <property type="match status" value="1"/>
</dbReference>
<comment type="caution">
    <text evidence="3">The sequence shown here is derived from an EMBL/GenBank/DDBJ whole genome shotgun (WGS) entry which is preliminary data.</text>
</comment>
<protein>
    <submittedName>
        <fullName evidence="3">Potassium transporter Trk</fullName>
    </submittedName>
</protein>
<dbReference type="Proteomes" id="UP000637720">
    <property type="component" value="Unassembled WGS sequence"/>
</dbReference>
<evidence type="ECO:0000313" key="4">
    <source>
        <dbReference type="Proteomes" id="UP000637720"/>
    </source>
</evidence>
<dbReference type="PROSITE" id="PS51202">
    <property type="entry name" value="RCK_C"/>
    <property type="match status" value="1"/>
</dbReference>